<keyword evidence="4" id="KW-0762">Sugar transport</keyword>
<organism evidence="11 12">
    <name type="scientific">Solanum commersonii</name>
    <name type="common">Commerson's wild potato</name>
    <name type="synonym">Commerson's nightshade</name>
    <dbReference type="NCBI Taxonomy" id="4109"/>
    <lineage>
        <taxon>Eukaryota</taxon>
        <taxon>Viridiplantae</taxon>
        <taxon>Streptophyta</taxon>
        <taxon>Embryophyta</taxon>
        <taxon>Tracheophyta</taxon>
        <taxon>Spermatophyta</taxon>
        <taxon>Magnoliopsida</taxon>
        <taxon>eudicotyledons</taxon>
        <taxon>Gunneridae</taxon>
        <taxon>Pentapetalae</taxon>
        <taxon>asterids</taxon>
        <taxon>lamiids</taxon>
        <taxon>Solanales</taxon>
        <taxon>Solanaceae</taxon>
        <taxon>Solanoideae</taxon>
        <taxon>Solaneae</taxon>
        <taxon>Solanum</taxon>
    </lineage>
</organism>
<dbReference type="InterPro" id="IPR005828">
    <property type="entry name" value="MFS_sugar_transport-like"/>
</dbReference>
<name>A0A9J5WD54_SOLCO</name>
<feature type="transmembrane region" description="Helical" evidence="9">
    <location>
        <begin position="119"/>
        <end position="137"/>
    </location>
</feature>
<dbReference type="InterPro" id="IPR003663">
    <property type="entry name" value="Sugar/inositol_transpt"/>
</dbReference>
<comment type="caution">
    <text evidence="11">The sequence shown here is derived from an EMBL/GenBank/DDBJ whole genome shotgun (WGS) entry which is preliminary data.</text>
</comment>
<evidence type="ECO:0000256" key="8">
    <source>
        <dbReference type="ARBA" id="ARBA00044504"/>
    </source>
</evidence>
<comment type="similarity">
    <text evidence="8">Belongs to the major facilitator superfamily. Phosphate:H(+) symporter (TC 2.A.1.9) family.</text>
</comment>
<dbReference type="OrthoDB" id="6612291at2759"/>
<dbReference type="GO" id="GO:0051119">
    <property type="term" value="F:sugar transmembrane transporter activity"/>
    <property type="evidence" value="ECO:0007669"/>
    <property type="project" value="InterPro"/>
</dbReference>
<dbReference type="InterPro" id="IPR036259">
    <property type="entry name" value="MFS_trans_sf"/>
</dbReference>
<dbReference type="PROSITE" id="PS00217">
    <property type="entry name" value="SUGAR_TRANSPORT_2"/>
    <property type="match status" value="1"/>
</dbReference>
<dbReference type="PRINTS" id="PR00171">
    <property type="entry name" value="SUGRTRNSPORT"/>
</dbReference>
<dbReference type="EMBL" id="JACXVP010000012">
    <property type="protein sequence ID" value="KAG5573530.1"/>
    <property type="molecule type" value="Genomic_DNA"/>
</dbReference>
<dbReference type="PROSITE" id="PS50850">
    <property type="entry name" value="MFS"/>
    <property type="match status" value="1"/>
</dbReference>
<evidence type="ECO:0000256" key="7">
    <source>
        <dbReference type="ARBA" id="ARBA00023136"/>
    </source>
</evidence>
<evidence type="ECO:0000256" key="5">
    <source>
        <dbReference type="ARBA" id="ARBA00022692"/>
    </source>
</evidence>
<keyword evidence="5 9" id="KW-0812">Transmembrane</keyword>
<proteinExistence type="inferred from homology"/>
<feature type="transmembrane region" description="Helical" evidence="9">
    <location>
        <begin position="410"/>
        <end position="438"/>
    </location>
</feature>
<dbReference type="InterPro" id="IPR050549">
    <property type="entry name" value="MFS_Trehalose_Transporter"/>
</dbReference>
<evidence type="ECO:0000259" key="10">
    <source>
        <dbReference type="PROSITE" id="PS50850"/>
    </source>
</evidence>
<keyword evidence="7 9" id="KW-0472">Membrane</keyword>
<dbReference type="Gene3D" id="1.20.1250.20">
    <property type="entry name" value="MFS general substrate transporter like domains"/>
    <property type="match status" value="1"/>
</dbReference>
<dbReference type="SUPFAM" id="SSF103473">
    <property type="entry name" value="MFS general substrate transporter"/>
    <property type="match status" value="1"/>
</dbReference>
<sequence>MSFREENSEDGRGGDLRKPFLHTGSWYRMGSAQTSSMLGSSQVIRDSSISVLACVMIVALGPIQFGFTSGYSSPTQTAIVNDLKLTVSEFSLFGSLSNVGAMVGAISSGQIAEYIGRKGSLMIAAIPNIIGWLSISFAKDLSFLYMGRLLEGFGVGIISYTVPVYIAEIAPQNLRGALGSVNQLSVTIGIMLAYLLGLFVNWRVLAVLGTLPCLALIPGLFFIPESPRWLAKMGLTEDFETSLQVLRGFDADISVEVNEIKRAVASTSRKSTIRFADLKQRRYWLPLMVNLMFGLFSEDDHVYICHSLKHFIPQIGIGLLALQQLSGANGVIFYSSNIFLSAGISSSDAATLGFGAIQVVATAVSTWLVDKTGRRLLLIVSSVGMSVSLLVVAIAFFLKGFVDEDSTFYGVLGMISVVGVLLMIVSFSLGMGPIPWLIMSEILPVKIKGLAGSVATLSNWFFSWVITATAPLLLAWSSGGTFTLYTLVCVFTVGFVTIWVPETKGKTLEEIQFSFR</sequence>
<keyword evidence="3" id="KW-0813">Transport</keyword>
<feature type="transmembrane region" description="Helical" evidence="9">
    <location>
        <begin position="317"/>
        <end position="337"/>
    </location>
</feature>
<evidence type="ECO:0000313" key="11">
    <source>
        <dbReference type="EMBL" id="KAG5573530.1"/>
    </source>
</evidence>
<feature type="transmembrane region" description="Helical" evidence="9">
    <location>
        <begin position="202"/>
        <end position="223"/>
    </location>
</feature>
<feature type="transmembrane region" description="Helical" evidence="9">
    <location>
        <begin position="178"/>
        <end position="196"/>
    </location>
</feature>
<feature type="transmembrane region" description="Helical" evidence="9">
    <location>
        <begin position="87"/>
        <end position="107"/>
    </location>
</feature>
<dbReference type="AlphaFoldDB" id="A0A9J5WD54"/>
<comment type="similarity">
    <text evidence="2">Belongs to the major facilitator superfamily. Sugar transporter (TC 2.A.1.1) family.</text>
</comment>
<dbReference type="GO" id="GO:0016020">
    <property type="term" value="C:membrane"/>
    <property type="evidence" value="ECO:0007669"/>
    <property type="project" value="UniProtKB-SubCell"/>
</dbReference>
<evidence type="ECO:0000256" key="9">
    <source>
        <dbReference type="SAM" id="Phobius"/>
    </source>
</evidence>
<dbReference type="InterPro" id="IPR005829">
    <property type="entry name" value="Sugar_transporter_CS"/>
</dbReference>
<dbReference type="PANTHER" id="PTHR48021">
    <property type="match status" value="1"/>
</dbReference>
<feature type="transmembrane region" description="Helical" evidence="9">
    <location>
        <begin position="376"/>
        <end position="398"/>
    </location>
</feature>
<evidence type="ECO:0000256" key="3">
    <source>
        <dbReference type="ARBA" id="ARBA00022448"/>
    </source>
</evidence>
<comment type="subcellular location">
    <subcellularLocation>
        <location evidence="1">Membrane</location>
        <topology evidence="1">Multi-pass membrane protein</topology>
    </subcellularLocation>
</comment>
<feature type="transmembrane region" description="Helical" evidence="9">
    <location>
        <begin position="143"/>
        <end position="166"/>
    </location>
</feature>
<evidence type="ECO:0000256" key="4">
    <source>
        <dbReference type="ARBA" id="ARBA00022597"/>
    </source>
</evidence>
<dbReference type="PROSITE" id="PS00216">
    <property type="entry name" value="SUGAR_TRANSPORT_1"/>
    <property type="match status" value="1"/>
</dbReference>
<keyword evidence="6 9" id="KW-1133">Transmembrane helix</keyword>
<feature type="transmembrane region" description="Helical" evidence="9">
    <location>
        <begin position="450"/>
        <end position="476"/>
    </location>
</feature>
<dbReference type="InterPro" id="IPR044775">
    <property type="entry name" value="MFS_ERD6/Tret1-like"/>
</dbReference>
<dbReference type="Pfam" id="PF00083">
    <property type="entry name" value="Sugar_tr"/>
    <property type="match status" value="2"/>
</dbReference>
<evidence type="ECO:0000256" key="2">
    <source>
        <dbReference type="ARBA" id="ARBA00010992"/>
    </source>
</evidence>
<keyword evidence="12" id="KW-1185">Reference proteome</keyword>
<evidence type="ECO:0000313" key="12">
    <source>
        <dbReference type="Proteomes" id="UP000824120"/>
    </source>
</evidence>
<dbReference type="CDD" id="cd17358">
    <property type="entry name" value="MFS_GLUT6_8_Class3_like"/>
    <property type="match status" value="1"/>
</dbReference>
<feature type="transmembrane region" description="Helical" evidence="9">
    <location>
        <begin position="482"/>
        <end position="500"/>
    </location>
</feature>
<feature type="transmembrane region" description="Helical" evidence="9">
    <location>
        <begin position="49"/>
        <end position="67"/>
    </location>
</feature>
<dbReference type="FunFam" id="1.20.1250.20:FF:000043">
    <property type="entry name" value="sugar transporter ERD6-like 6"/>
    <property type="match status" value="1"/>
</dbReference>
<reference evidence="11 12" key="1">
    <citation type="submission" date="2020-09" db="EMBL/GenBank/DDBJ databases">
        <title>De no assembly of potato wild relative species, Solanum commersonii.</title>
        <authorList>
            <person name="Cho K."/>
        </authorList>
    </citation>
    <scope>NUCLEOTIDE SEQUENCE [LARGE SCALE GENOMIC DNA]</scope>
    <source>
        <strain evidence="11">LZ3.2</strain>
        <tissue evidence="11">Leaf</tissue>
    </source>
</reference>
<dbReference type="InterPro" id="IPR020846">
    <property type="entry name" value="MFS_dom"/>
</dbReference>
<gene>
    <name evidence="11" type="ORF">H5410_063296</name>
</gene>
<dbReference type="PANTHER" id="PTHR48021:SF23">
    <property type="entry name" value="SUGAR TRANSPORTER ERD6-LIKE 6"/>
    <property type="match status" value="1"/>
</dbReference>
<evidence type="ECO:0000256" key="1">
    <source>
        <dbReference type="ARBA" id="ARBA00004141"/>
    </source>
</evidence>
<accession>A0A9J5WD54</accession>
<protein>
    <recommendedName>
        <fullName evidence="10">Major facilitator superfamily (MFS) profile domain-containing protein</fullName>
    </recommendedName>
</protein>
<dbReference type="Proteomes" id="UP000824120">
    <property type="component" value="Chromosome 12"/>
</dbReference>
<feature type="domain" description="Major facilitator superfamily (MFS) profile" evidence="10">
    <location>
        <begin position="54"/>
        <end position="504"/>
    </location>
</feature>
<feature type="transmembrane region" description="Helical" evidence="9">
    <location>
        <begin position="349"/>
        <end position="369"/>
    </location>
</feature>
<evidence type="ECO:0000256" key="6">
    <source>
        <dbReference type="ARBA" id="ARBA00022989"/>
    </source>
</evidence>